<dbReference type="RefSeq" id="WP_286255515.1">
    <property type="nucleotide sequence ID" value="NZ_AP018448.1"/>
</dbReference>
<accession>A0ABN5VPD1</accession>
<sequence>MATVTHRYESAQYDGTNSAVILAFLDGASYTVVEASVERLVLTDSEGTRKTIPAGGWVVRYGWAHELAWQGSDAAYLAQWAVVPS</sequence>
<organism evidence="1 2">
    <name type="scientific">Streptomyces graminofaciens</name>
    <dbReference type="NCBI Taxonomy" id="68212"/>
    <lineage>
        <taxon>Bacteria</taxon>
        <taxon>Bacillati</taxon>
        <taxon>Actinomycetota</taxon>
        <taxon>Actinomycetes</taxon>
        <taxon>Kitasatosporales</taxon>
        <taxon>Streptomycetaceae</taxon>
        <taxon>Streptomyces</taxon>
    </lineage>
</organism>
<dbReference type="EMBL" id="AP018448">
    <property type="protein sequence ID" value="BBC35299.1"/>
    <property type="molecule type" value="Genomic_DNA"/>
</dbReference>
<name>A0ABN5VPD1_9ACTN</name>
<reference evidence="1 2" key="1">
    <citation type="journal article" date="2010" name="ChemBioChem">
        <title>Cloning and characterization of the biosynthetic gene cluster of 16-membered macrolide antibiotic FD-891: involvement of a dual functional cytochrome P450 monooxygenase catalyzing epoxidation and hydroxylation.</title>
        <authorList>
            <person name="Kudo F."/>
            <person name="Motegi A."/>
            <person name="Mizoue K."/>
            <person name="Eguchi T."/>
        </authorList>
    </citation>
    <scope>NUCLEOTIDE SEQUENCE [LARGE SCALE GENOMIC DNA]</scope>
    <source>
        <strain evidence="1 2">A-8890</strain>
    </source>
</reference>
<reference evidence="1 2" key="2">
    <citation type="journal article" date="2023" name="ChemBioChem">
        <title>Acyltransferase Domain Exchange between Two Independent Type I Polyketide Synthases in the Same Producer Strain of Macrolide Antibiotics.</title>
        <authorList>
            <person name="Kudo F."/>
            <person name="Kishikawa K."/>
            <person name="Tsuboi K."/>
            <person name="Kido T."/>
            <person name="Usui T."/>
            <person name="Hashimoto J."/>
            <person name="Shin-Ya K."/>
            <person name="Miyanaga A."/>
            <person name="Eguchi T."/>
        </authorList>
    </citation>
    <scope>NUCLEOTIDE SEQUENCE [LARGE SCALE GENOMIC DNA]</scope>
    <source>
        <strain evidence="1 2">A-8890</strain>
    </source>
</reference>
<evidence type="ECO:0000313" key="1">
    <source>
        <dbReference type="EMBL" id="BBC35299.1"/>
    </source>
</evidence>
<dbReference type="Proteomes" id="UP001321542">
    <property type="component" value="Chromosome"/>
</dbReference>
<keyword evidence="2" id="KW-1185">Reference proteome</keyword>
<evidence type="ECO:0000313" key="2">
    <source>
        <dbReference type="Proteomes" id="UP001321542"/>
    </source>
</evidence>
<proteinExistence type="predicted"/>
<gene>
    <name evidence="1" type="ORF">SGFS_065930</name>
</gene>
<protein>
    <submittedName>
        <fullName evidence="1">Uncharacterized protein</fullName>
    </submittedName>
</protein>